<reference evidence="2 3" key="1">
    <citation type="submission" date="2006-02" db="EMBL/GenBank/DDBJ databases">
        <authorList>
            <person name="Pinhassi J."/>
            <person name="Pedros-Alio C."/>
            <person name="Ferriera S."/>
            <person name="Johnson J."/>
            <person name="Kravitz S."/>
            <person name="Halpern A."/>
            <person name="Remington K."/>
            <person name="Beeson K."/>
            <person name="Tran B."/>
            <person name="Rogers Y.-H."/>
            <person name="Friedman R."/>
            <person name="Venter J.C."/>
        </authorList>
    </citation>
    <scope>NUCLEOTIDE SEQUENCE [LARGE SCALE GENOMIC DNA]</scope>
    <source>
        <strain evidence="2 3">MED297</strain>
    </source>
</reference>
<dbReference type="AlphaFoldDB" id="A4BCD5"/>
<dbReference type="STRING" id="314283.MED297_13297"/>
<dbReference type="InterPro" id="IPR008775">
    <property type="entry name" value="Phytyl_CoA_dOase-like"/>
</dbReference>
<organism evidence="2 3">
    <name type="scientific">Reinekea blandensis MED297</name>
    <dbReference type="NCBI Taxonomy" id="314283"/>
    <lineage>
        <taxon>Bacteria</taxon>
        <taxon>Pseudomonadati</taxon>
        <taxon>Pseudomonadota</taxon>
        <taxon>Gammaproteobacteria</taxon>
        <taxon>Oceanospirillales</taxon>
        <taxon>Saccharospirillaceae</taxon>
        <taxon>Reinekea</taxon>
    </lineage>
</organism>
<dbReference type="Pfam" id="PF05721">
    <property type="entry name" value="PhyH"/>
    <property type="match status" value="1"/>
</dbReference>
<evidence type="ECO:0000313" key="3">
    <source>
        <dbReference type="Proteomes" id="UP000005953"/>
    </source>
</evidence>
<evidence type="ECO:0000256" key="1">
    <source>
        <dbReference type="ARBA" id="ARBA00001954"/>
    </source>
</evidence>
<dbReference type="OrthoDB" id="9791262at2"/>
<dbReference type="RefSeq" id="WP_008042536.1">
    <property type="nucleotide sequence ID" value="NZ_CH724149.1"/>
</dbReference>
<dbReference type="GO" id="GO:0005506">
    <property type="term" value="F:iron ion binding"/>
    <property type="evidence" value="ECO:0007669"/>
    <property type="project" value="UniProtKB-ARBA"/>
</dbReference>
<keyword evidence="3" id="KW-1185">Reference proteome</keyword>
<gene>
    <name evidence="2" type="ORF">MED297_13297</name>
</gene>
<dbReference type="EMBL" id="AAOE01000005">
    <property type="protein sequence ID" value="EAR10201.1"/>
    <property type="molecule type" value="Genomic_DNA"/>
</dbReference>
<dbReference type="GO" id="GO:0016706">
    <property type="term" value="F:2-oxoglutarate-dependent dioxygenase activity"/>
    <property type="evidence" value="ECO:0007669"/>
    <property type="project" value="UniProtKB-ARBA"/>
</dbReference>
<dbReference type="PANTHER" id="PTHR20883:SF48">
    <property type="entry name" value="ECTOINE DIOXYGENASE"/>
    <property type="match status" value="1"/>
</dbReference>
<dbReference type="Proteomes" id="UP000005953">
    <property type="component" value="Unassembled WGS sequence"/>
</dbReference>
<dbReference type="HOGENOM" id="CLU_048953_3_0_6"/>
<name>A4BCD5_9GAMM</name>
<comment type="cofactor">
    <cofactor evidence="1">
        <name>Fe(2+)</name>
        <dbReference type="ChEBI" id="CHEBI:29033"/>
    </cofactor>
</comment>
<keyword evidence="2" id="KW-0560">Oxidoreductase</keyword>
<evidence type="ECO:0000313" key="2">
    <source>
        <dbReference type="EMBL" id="EAR10201.1"/>
    </source>
</evidence>
<sequence length="254" mass="29076">MNAPSLTAQQIEQFRQQGFLILSGAGSDLLTRFRYLAEQEHRQPTEPWELEAKLGYPGAPESTEQPGGDTVRRLLQATSRQSEWQQWATSKAVGQWLRSVMNTDAVHLNPNHHNCLMTKSPQYSSDTGWHQDIRYWHFQKPELVSVWFALGEESNHNGGLVVIPGSHQAEFSEHQFDDQRFFLEVDANREWLDRAQVLHLNAGDILLFDARLLHRASRNHTDQTKLSLVFTYRAADNAPLPETRSARLPELAVQ</sequence>
<dbReference type="Gene3D" id="2.60.120.620">
    <property type="entry name" value="q2cbj1_9rhob like domain"/>
    <property type="match status" value="1"/>
</dbReference>
<dbReference type="SUPFAM" id="SSF51197">
    <property type="entry name" value="Clavaminate synthase-like"/>
    <property type="match status" value="1"/>
</dbReference>
<proteinExistence type="predicted"/>
<dbReference type="PANTHER" id="PTHR20883">
    <property type="entry name" value="PHYTANOYL-COA DIOXYGENASE DOMAIN CONTAINING 1"/>
    <property type="match status" value="1"/>
</dbReference>
<accession>A4BCD5</accession>
<keyword evidence="2" id="KW-0223">Dioxygenase</keyword>
<protein>
    <submittedName>
        <fullName evidence="2">Phytanoyl-CoA dioxygenase</fullName>
    </submittedName>
</protein>
<comment type="caution">
    <text evidence="2">The sequence shown here is derived from an EMBL/GenBank/DDBJ whole genome shotgun (WGS) entry which is preliminary data.</text>
</comment>